<keyword evidence="3" id="KW-1133">Transmembrane helix</keyword>
<keyword evidence="3" id="KW-0812">Transmembrane</keyword>
<feature type="transmembrane region" description="Helical" evidence="3">
    <location>
        <begin position="134"/>
        <end position="158"/>
    </location>
</feature>
<dbReference type="InterPro" id="IPR014032">
    <property type="entry name" value="Peptidase_A24A_bac"/>
</dbReference>
<dbReference type="PRINTS" id="PR00864">
    <property type="entry name" value="PREPILNPTASE"/>
</dbReference>
<dbReference type="EMBL" id="BMFY01000005">
    <property type="protein sequence ID" value="GGA13525.1"/>
    <property type="molecule type" value="Genomic_DNA"/>
</dbReference>
<dbReference type="AlphaFoldDB" id="A0A8J2TXQ5"/>
<comment type="caution">
    <text evidence="5">The sequence shown here is derived from an EMBL/GenBank/DDBJ whole genome shotgun (WGS) entry which is preliminary data.</text>
</comment>
<dbReference type="Pfam" id="PF01478">
    <property type="entry name" value="Peptidase_A24"/>
    <property type="match status" value="1"/>
</dbReference>
<evidence type="ECO:0000313" key="5">
    <source>
        <dbReference type="EMBL" id="GGA13525.1"/>
    </source>
</evidence>
<dbReference type="GO" id="GO:0004190">
    <property type="term" value="F:aspartic-type endopeptidase activity"/>
    <property type="evidence" value="ECO:0007669"/>
    <property type="project" value="InterPro"/>
</dbReference>
<dbReference type="Proteomes" id="UP000616114">
    <property type="component" value="Unassembled WGS sequence"/>
</dbReference>
<feature type="transmembrane region" description="Helical" evidence="3">
    <location>
        <begin position="39"/>
        <end position="56"/>
    </location>
</feature>
<feature type="transmembrane region" description="Helical" evidence="3">
    <location>
        <begin position="13"/>
        <end position="32"/>
    </location>
</feature>
<feature type="transmembrane region" description="Helical" evidence="3">
    <location>
        <begin position="170"/>
        <end position="187"/>
    </location>
</feature>
<dbReference type="GO" id="GO:0005886">
    <property type="term" value="C:plasma membrane"/>
    <property type="evidence" value="ECO:0007669"/>
    <property type="project" value="TreeGrafter"/>
</dbReference>
<feature type="transmembrane region" description="Helical" evidence="3">
    <location>
        <begin position="94"/>
        <end position="114"/>
    </location>
</feature>
<feature type="domain" description="Prepilin type IV endopeptidase peptidase" evidence="4">
    <location>
        <begin position="45"/>
        <end position="150"/>
    </location>
</feature>
<gene>
    <name evidence="5" type="ORF">GCM10011333_15650</name>
</gene>
<reference evidence="5" key="2">
    <citation type="submission" date="2020-09" db="EMBL/GenBank/DDBJ databases">
        <authorList>
            <person name="Sun Q."/>
            <person name="Zhou Y."/>
        </authorList>
    </citation>
    <scope>NUCLEOTIDE SEQUENCE</scope>
    <source>
        <strain evidence="5">CGMCC 1.12785</strain>
    </source>
</reference>
<name>A0A8J2TXQ5_9MICO</name>
<evidence type="ECO:0000256" key="2">
    <source>
        <dbReference type="RuleBase" id="RU003793"/>
    </source>
</evidence>
<proteinExistence type="inferred from homology"/>
<dbReference type="GO" id="GO:0006465">
    <property type="term" value="P:signal peptide processing"/>
    <property type="evidence" value="ECO:0007669"/>
    <property type="project" value="TreeGrafter"/>
</dbReference>
<dbReference type="InterPro" id="IPR000045">
    <property type="entry name" value="Prepilin_IV_endopep_pep"/>
</dbReference>
<dbReference type="PANTHER" id="PTHR30487:SF0">
    <property type="entry name" value="PREPILIN LEADER PEPTIDASE_N-METHYLTRANSFERASE-RELATED"/>
    <property type="match status" value="1"/>
</dbReference>
<comment type="similarity">
    <text evidence="1 2">Belongs to the peptidase A24 family.</text>
</comment>
<accession>A0A8J2TXQ5</accession>
<evidence type="ECO:0000313" key="6">
    <source>
        <dbReference type="Proteomes" id="UP000616114"/>
    </source>
</evidence>
<organism evidence="5 6">
    <name type="scientific">Sediminivirga luteola</name>
    <dbReference type="NCBI Taxonomy" id="1774748"/>
    <lineage>
        <taxon>Bacteria</taxon>
        <taxon>Bacillati</taxon>
        <taxon>Actinomycetota</taxon>
        <taxon>Actinomycetes</taxon>
        <taxon>Micrococcales</taxon>
        <taxon>Brevibacteriaceae</taxon>
        <taxon>Sediminivirga</taxon>
    </lineage>
</organism>
<feature type="transmembrane region" description="Helical" evidence="3">
    <location>
        <begin position="68"/>
        <end position="87"/>
    </location>
</feature>
<sequence>MRPLLLDGPPPRWLWPVCAGVALILVVLAFAVPGEGGPARGALALLAAAAPFLTAVDLRERRLPDLITLPLAAGCALILLVTAALGGEWSRAGLAALCALGATAFFLVLFVLAPSQMGFGDVKLMLSLGLVLGWQGPFVTIAGVMLGLVSALVFGLVAMALRRAGRRSHLALGPHLIAGALVLALLTA</sequence>
<evidence type="ECO:0000256" key="1">
    <source>
        <dbReference type="ARBA" id="ARBA00005801"/>
    </source>
</evidence>
<protein>
    <recommendedName>
        <fullName evidence="4">Prepilin type IV endopeptidase peptidase domain-containing protein</fullName>
    </recommendedName>
</protein>
<keyword evidence="3" id="KW-0472">Membrane</keyword>
<evidence type="ECO:0000256" key="3">
    <source>
        <dbReference type="SAM" id="Phobius"/>
    </source>
</evidence>
<dbReference type="PANTHER" id="PTHR30487">
    <property type="entry name" value="TYPE 4 PREPILIN-LIKE PROTEINS LEADER PEPTIDE-PROCESSING ENZYME"/>
    <property type="match status" value="1"/>
</dbReference>
<dbReference type="RefSeq" id="WP_188550362.1">
    <property type="nucleotide sequence ID" value="NZ_BMFY01000005.1"/>
</dbReference>
<keyword evidence="6" id="KW-1185">Reference proteome</keyword>
<dbReference type="InterPro" id="IPR050882">
    <property type="entry name" value="Prepilin_peptidase/N-MTase"/>
</dbReference>
<evidence type="ECO:0000259" key="4">
    <source>
        <dbReference type="Pfam" id="PF01478"/>
    </source>
</evidence>
<dbReference type="Gene3D" id="1.20.120.1220">
    <property type="match status" value="1"/>
</dbReference>
<reference evidence="5" key="1">
    <citation type="journal article" date="2014" name="Int. J. Syst. Evol. Microbiol.">
        <title>Complete genome sequence of Corynebacterium casei LMG S-19264T (=DSM 44701T), isolated from a smear-ripened cheese.</title>
        <authorList>
            <consortium name="US DOE Joint Genome Institute (JGI-PGF)"/>
            <person name="Walter F."/>
            <person name="Albersmeier A."/>
            <person name="Kalinowski J."/>
            <person name="Ruckert C."/>
        </authorList>
    </citation>
    <scope>NUCLEOTIDE SEQUENCE</scope>
    <source>
        <strain evidence="5">CGMCC 1.12785</strain>
    </source>
</reference>